<gene>
    <name evidence="7" type="ORF">VHEMI05487</name>
</gene>
<dbReference type="GO" id="GO:0004190">
    <property type="term" value="F:aspartic-type endopeptidase activity"/>
    <property type="evidence" value="ECO:0007669"/>
    <property type="project" value="InterPro"/>
</dbReference>
<evidence type="ECO:0000256" key="5">
    <source>
        <dbReference type="SAM" id="SignalP"/>
    </source>
</evidence>
<dbReference type="PANTHER" id="PTHR47966">
    <property type="entry name" value="BETA-SITE APP-CLEAVING ENZYME, ISOFORM A-RELATED"/>
    <property type="match status" value="1"/>
</dbReference>
<keyword evidence="8" id="KW-1185">Reference proteome</keyword>
<feature type="signal peptide" evidence="5">
    <location>
        <begin position="1"/>
        <end position="18"/>
    </location>
</feature>
<dbReference type="EMBL" id="CDHN01000003">
    <property type="protein sequence ID" value="CEJ89659.1"/>
    <property type="molecule type" value="Genomic_DNA"/>
</dbReference>
<organism evidence="7 8">
    <name type="scientific">[Torrubiella] hemipterigena</name>
    <dbReference type="NCBI Taxonomy" id="1531966"/>
    <lineage>
        <taxon>Eukaryota</taxon>
        <taxon>Fungi</taxon>
        <taxon>Dikarya</taxon>
        <taxon>Ascomycota</taxon>
        <taxon>Pezizomycotina</taxon>
        <taxon>Sordariomycetes</taxon>
        <taxon>Hypocreomycetidae</taxon>
        <taxon>Hypocreales</taxon>
        <taxon>Clavicipitaceae</taxon>
        <taxon>Clavicipitaceae incertae sedis</taxon>
        <taxon>'Torrubiella' clade</taxon>
    </lineage>
</organism>
<accession>A0A0A1T4D8</accession>
<protein>
    <recommendedName>
        <fullName evidence="6">Peptidase A1 domain-containing protein</fullName>
    </recommendedName>
</protein>
<evidence type="ECO:0000256" key="1">
    <source>
        <dbReference type="ARBA" id="ARBA00007447"/>
    </source>
</evidence>
<dbReference type="STRING" id="1531966.A0A0A1T4D8"/>
<dbReference type="InterPro" id="IPR001461">
    <property type="entry name" value="Aspartic_peptidase_A1"/>
</dbReference>
<feature type="disulfide bond" evidence="3">
    <location>
        <begin position="320"/>
        <end position="355"/>
    </location>
</feature>
<reference evidence="7 8" key="1">
    <citation type="journal article" date="2015" name="Genome Announc.">
        <title>Draft Genome Sequence and Gene Annotation of the Entomopathogenic Fungus Verticillium hemipterigenum.</title>
        <authorList>
            <person name="Horn F."/>
            <person name="Habel A."/>
            <person name="Scharf D.H."/>
            <person name="Dworschak J."/>
            <person name="Brakhage A.A."/>
            <person name="Guthke R."/>
            <person name="Hertweck C."/>
            <person name="Linde J."/>
        </authorList>
    </citation>
    <scope>NUCLEOTIDE SEQUENCE [LARGE SCALE GENOMIC DNA]</scope>
</reference>
<feature type="active site" evidence="2">
    <location>
        <position position="95"/>
    </location>
</feature>
<dbReference type="InterPro" id="IPR033121">
    <property type="entry name" value="PEPTIDASE_A1"/>
</dbReference>
<dbReference type="AlphaFoldDB" id="A0A0A1T4D8"/>
<feature type="region of interest" description="Disordered" evidence="4">
    <location>
        <begin position="598"/>
        <end position="629"/>
    </location>
</feature>
<dbReference type="Gene3D" id="2.40.70.10">
    <property type="entry name" value="Acid Proteases"/>
    <property type="match status" value="2"/>
</dbReference>
<feature type="chain" id="PRO_5001978857" description="Peptidase A1 domain-containing protein" evidence="5">
    <location>
        <begin position="19"/>
        <end position="661"/>
    </location>
</feature>
<name>A0A0A1T4D8_9HYPO</name>
<evidence type="ECO:0000256" key="2">
    <source>
        <dbReference type="PIRSR" id="PIRSR601461-1"/>
    </source>
</evidence>
<dbReference type="PROSITE" id="PS51767">
    <property type="entry name" value="PEPTIDASE_A1"/>
    <property type="match status" value="1"/>
</dbReference>
<evidence type="ECO:0000256" key="4">
    <source>
        <dbReference type="SAM" id="MobiDB-lite"/>
    </source>
</evidence>
<dbReference type="SUPFAM" id="SSF50630">
    <property type="entry name" value="Acid proteases"/>
    <property type="match status" value="1"/>
</dbReference>
<evidence type="ECO:0000259" key="6">
    <source>
        <dbReference type="PROSITE" id="PS51767"/>
    </source>
</evidence>
<sequence>MRSTLVSVAAALPAVTQAALSAQNLAIVDDNRMVQVDGILKFPVTGNHGDIPEYVLNGPSKRQDGSALGNQLRGNFYTIPLSIGTPGNRVDVVFDTGSWELWVNPICSKSRNPAFCAKFGRLTDSTSIQNLKAQTNLTYGTGYAFIDYFQDTIAVGSARLSKQIFGVAKDSAFWETGIMGTGPSPRGFNDPKAGYLFVDTLAKEGITKSRAFGLDLAGIDSQRGSVVFGGVDKKKFRGTLERLPIVTAANTPDGAARYWVTLDGISLSADGKSTQVVGSQTVFLDSGAQVANLPQSVVDQIVKVFPGAKLAQYGQYQVACSLRSSANTLDFKFGKTTIKVSYNDFIYQYPGSDYCYLGVQVAYGQMYSLGDSFLRSAYVVYDQDHQELSIAQSADCGTNLVPIGPGPAGPLVGDCNKPPVTSSTTSSAVATQSSASSSTSFSSSSQMTSKTNPSSSAATNSKSESQSKSQTIASSNTNGATSTSKPSVTHIFTNSSTIATQTTAYPTYTSTFTTTTVYTITSCPPVVTNCPIGHKTTEIIEVTTTWCPGESLTKNPVTSTAVVTPIGPSSLGCHGSNCPVVGPQSSNSVAPLLPGASSSVNVPPTSGTSSVQVSNEATGSYTPSAQPSASVPVTASAPLTFQGMGYTLLGATTVTILAMML</sequence>
<dbReference type="Proteomes" id="UP000039046">
    <property type="component" value="Unassembled WGS sequence"/>
</dbReference>
<dbReference type="OrthoDB" id="771136at2759"/>
<feature type="region of interest" description="Disordered" evidence="4">
    <location>
        <begin position="410"/>
        <end position="488"/>
    </location>
</feature>
<comment type="similarity">
    <text evidence="1">Belongs to the peptidase A1 family.</text>
</comment>
<dbReference type="HOGENOM" id="CLU_013253_9_4_1"/>
<keyword evidence="3" id="KW-1015">Disulfide bond</keyword>
<proteinExistence type="inferred from homology"/>
<feature type="compositionally biased region" description="Low complexity" evidence="4">
    <location>
        <begin position="421"/>
        <end position="484"/>
    </location>
</feature>
<dbReference type="PRINTS" id="PR00792">
    <property type="entry name" value="PEPSIN"/>
</dbReference>
<dbReference type="Pfam" id="PF00026">
    <property type="entry name" value="Asp"/>
    <property type="match status" value="1"/>
</dbReference>
<feature type="domain" description="Peptidase A1" evidence="6">
    <location>
        <begin position="77"/>
        <end position="391"/>
    </location>
</feature>
<keyword evidence="5" id="KW-0732">Signal</keyword>
<dbReference type="GO" id="GO:0006508">
    <property type="term" value="P:proteolysis"/>
    <property type="evidence" value="ECO:0007669"/>
    <property type="project" value="InterPro"/>
</dbReference>
<evidence type="ECO:0000256" key="3">
    <source>
        <dbReference type="PIRSR" id="PIRSR601461-2"/>
    </source>
</evidence>
<feature type="active site" evidence="2">
    <location>
        <position position="285"/>
    </location>
</feature>
<dbReference type="InterPro" id="IPR021109">
    <property type="entry name" value="Peptidase_aspartic_dom_sf"/>
</dbReference>
<dbReference type="PANTHER" id="PTHR47966:SF65">
    <property type="entry name" value="ASPARTIC-TYPE ENDOPEPTIDASE"/>
    <property type="match status" value="1"/>
</dbReference>
<evidence type="ECO:0000313" key="8">
    <source>
        <dbReference type="Proteomes" id="UP000039046"/>
    </source>
</evidence>
<evidence type="ECO:0000313" key="7">
    <source>
        <dbReference type="EMBL" id="CEJ89659.1"/>
    </source>
</evidence>